<accession>A0ABV6V6T9</accession>
<sequence length="117" mass="12303">MAGSFEFSYETPQISEETDHVTWEWTATNTGAATVTQVTLTSSLSPYALQFTKSSGDGDSTITGSTVKTRFATVAPGVTLRGTLEADLPADLDGPVQISGRVTWKDAAQAETVPTAT</sequence>
<comment type="caution">
    <text evidence="1">The sequence shown here is derived from an EMBL/GenBank/DDBJ whole genome shotgun (WGS) entry which is preliminary data.</text>
</comment>
<evidence type="ECO:0000313" key="1">
    <source>
        <dbReference type="EMBL" id="MFC1409439.1"/>
    </source>
</evidence>
<keyword evidence="2" id="KW-1185">Reference proteome</keyword>
<organism evidence="1 2">
    <name type="scientific">Streptacidiphilus alkalitolerans</name>
    <dbReference type="NCBI Taxonomy" id="3342712"/>
    <lineage>
        <taxon>Bacteria</taxon>
        <taxon>Bacillati</taxon>
        <taxon>Actinomycetota</taxon>
        <taxon>Actinomycetes</taxon>
        <taxon>Kitasatosporales</taxon>
        <taxon>Streptomycetaceae</taxon>
        <taxon>Streptacidiphilus</taxon>
    </lineage>
</organism>
<name>A0ABV6V6T9_9ACTN</name>
<evidence type="ECO:0000313" key="2">
    <source>
        <dbReference type="Proteomes" id="UP001592582"/>
    </source>
</evidence>
<protein>
    <submittedName>
        <fullName evidence="1">Uncharacterized protein</fullName>
    </submittedName>
</protein>
<proteinExistence type="predicted"/>
<gene>
    <name evidence="1" type="ORF">ACEZDG_09100</name>
</gene>
<dbReference type="Proteomes" id="UP001592582">
    <property type="component" value="Unassembled WGS sequence"/>
</dbReference>
<dbReference type="EMBL" id="JBHEZX010000003">
    <property type="protein sequence ID" value="MFC1409439.1"/>
    <property type="molecule type" value="Genomic_DNA"/>
</dbReference>
<reference evidence="1 2" key="1">
    <citation type="submission" date="2024-09" db="EMBL/GenBank/DDBJ databases">
        <authorList>
            <person name="Lee S.D."/>
        </authorList>
    </citation>
    <scope>NUCLEOTIDE SEQUENCE [LARGE SCALE GENOMIC DNA]</scope>
    <source>
        <strain evidence="1 2">N1-1</strain>
    </source>
</reference>